<accession>A0A7J7F7B8</accession>
<comment type="catalytic activity">
    <reaction evidence="16">
        <text>a globoside Gb3Cer (d18:1(4E)) + UDP-N-acetyl-alpha-D-galactosamine = a globoside Gb4Cer (d18:1(4E)) + UDP + H(+)</text>
        <dbReference type="Rhea" id="RHEA:22252"/>
        <dbReference type="ChEBI" id="CHEBI:15378"/>
        <dbReference type="ChEBI" id="CHEBI:18259"/>
        <dbReference type="ChEBI" id="CHEBI:18313"/>
        <dbReference type="ChEBI" id="CHEBI:58223"/>
        <dbReference type="ChEBI" id="CHEBI:67138"/>
        <dbReference type="EC" id="2.4.1.79"/>
    </reaction>
    <physiologicalReaction direction="left-to-right" evidence="16">
        <dbReference type="Rhea" id="RHEA:22253"/>
    </physiologicalReaction>
</comment>
<evidence type="ECO:0000256" key="2">
    <source>
        <dbReference type="ARBA" id="ARBA00004323"/>
    </source>
</evidence>
<dbReference type="GO" id="GO:0006493">
    <property type="term" value="P:protein O-linked glycosylation"/>
    <property type="evidence" value="ECO:0007669"/>
    <property type="project" value="TreeGrafter"/>
</dbReference>
<keyword evidence="6" id="KW-0808">Transferase</keyword>
<evidence type="ECO:0000256" key="5">
    <source>
        <dbReference type="ARBA" id="ARBA00022676"/>
    </source>
</evidence>
<reference evidence="18 19" key="1">
    <citation type="journal article" date="2020" name="Mol. Biol. Evol.">
        <title>Interspecific Gene Flow and the Evolution of Specialization in Black and White Rhinoceros.</title>
        <authorList>
            <person name="Moodley Y."/>
            <person name="Westbury M.V."/>
            <person name="Russo I.M."/>
            <person name="Gopalakrishnan S."/>
            <person name="Rakotoarivelo A."/>
            <person name="Olsen R.A."/>
            <person name="Prost S."/>
            <person name="Tunstall T."/>
            <person name="Ryder O.A."/>
            <person name="Dalen L."/>
            <person name="Bruford M.W."/>
        </authorList>
    </citation>
    <scope>NUCLEOTIDE SEQUENCE [LARGE SCALE GENOMIC DNA]</scope>
    <source>
        <strain evidence="18">SBR-YM</strain>
        <tissue evidence="18">Skin</tissue>
    </source>
</reference>
<evidence type="ECO:0000256" key="13">
    <source>
        <dbReference type="ARBA" id="ARBA00023136"/>
    </source>
</evidence>
<dbReference type="EMBL" id="JACDTQ010001070">
    <property type="protein sequence ID" value="KAF5923891.1"/>
    <property type="molecule type" value="Genomic_DNA"/>
</dbReference>
<dbReference type="EC" id="2.4.1.-" evidence="17"/>
<sequence length="464" mass="52978">MQIKGLQGMADATEVTKFDTYTVAALCSDKHGQENNAIKVQINLKSGAKQNGDAVMELEKAREKRVVFHWNGIFQSIMIFCLMRHLGIKNKLRKLKVFHSQEINQEEEPEARVLLNRCGWPWLQDQPSEQDVTEIPQMEPPAAVAPESPGDVVPQPAPGQHVKARSAIRVTWGEKKSWWGYEVLTFFLLGRQGEGEDQVLALSLEDEHLLYGDIIQQDFLDTHNNLTLKTMMTFKKKRAQRSSLRYEFDENWLQDDVIDWSTSGLNMNSPPFKHFSSLCLNSLHFQVLANNMKINSTLMLPRSSAVSLCVHVIFLRNVRVAVTTTPWSSVCATQGLRGYGGAPAGWRGPPRGSRPLFCRRPASTRALRDRRECRSLSGLQLLPTLGLGREGRGRLCWTRKSINDYDMREARRVQLNATWGQKQALQLPYKQVWDEHLVNVVILREDRRQKSGFTFSCYQEQSQI</sequence>
<evidence type="ECO:0000256" key="1">
    <source>
        <dbReference type="ARBA" id="ARBA00001946"/>
    </source>
</evidence>
<evidence type="ECO:0000256" key="16">
    <source>
        <dbReference type="ARBA" id="ARBA00049395"/>
    </source>
</evidence>
<dbReference type="Pfam" id="PF01762">
    <property type="entry name" value="Galactosyl_T"/>
    <property type="match status" value="1"/>
</dbReference>
<keyword evidence="5 17" id="KW-0328">Glycosyltransferase</keyword>
<evidence type="ECO:0000256" key="8">
    <source>
        <dbReference type="ARBA" id="ARBA00022842"/>
    </source>
</evidence>
<evidence type="ECO:0000256" key="11">
    <source>
        <dbReference type="ARBA" id="ARBA00023034"/>
    </source>
</evidence>
<proteinExistence type="inferred from homology"/>
<dbReference type="PANTHER" id="PTHR11214:SF153">
    <property type="entry name" value="UDP-GALNAC:BETA-1,3-N-ACETYLGALACTOSAMINYLTRANSFERASE 1"/>
    <property type="match status" value="1"/>
</dbReference>
<dbReference type="GO" id="GO:0047273">
    <property type="term" value="F:galactosylgalactosylglucosylceramide beta-D-acetylgalactosaminyltransferase activity"/>
    <property type="evidence" value="ECO:0007669"/>
    <property type="project" value="UniProtKB-EC"/>
</dbReference>
<evidence type="ECO:0000313" key="18">
    <source>
        <dbReference type="EMBL" id="KAF5923891.1"/>
    </source>
</evidence>
<keyword evidence="14" id="KW-0325">Glycoprotein</keyword>
<evidence type="ECO:0000256" key="15">
    <source>
        <dbReference type="ARBA" id="ARBA00045577"/>
    </source>
</evidence>
<comment type="caution">
    <text evidence="18">The sequence shown here is derived from an EMBL/GenBank/DDBJ whole genome shotgun (WGS) entry which is preliminary data.</text>
</comment>
<name>A0A7J7F7B8_DICBM</name>
<keyword evidence="10 17" id="KW-1133">Transmembrane helix</keyword>
<evidence type="ECO:0000256" key="14">
    <source>
        <dbReference type="ARBA" id="ARBA00023180"/>
    </source>
</evidence>
<evidence type="ECO:0000256" key="17">
    <source>
        <dbReference type="RuleBase" id="RU363063"/>
    </source>
</evidence>
<evidence type="ECO:0000256" key="12">
    <source>
        <dbReference type="ARBA" id="ARBA00023098"/>
    </source>
</evidence>
<dbReference type="AlphaFoldDB" id="A0A7J7F7B8"/>
<dbReference type="InterPro" id="IPR002659">
    <property type="entry name" value="Glyco_trans_31"/>
</dbReference>
<evidence type="ECO:0000256" key="6">
    <source>
        <dbReference type="ARBA" id="ARBA00022679"/>
    </source>
</evidence>
<keyword evidence="12" id="KW-0443">Lipid metabolism</keyword>
<evidence type="ECO:0000256" key="7">
    <source>
        <dbReference type="ARBA" id="ARBA00022692"/>
    </source>
</evidence>
<keyword evidence="8" id="KW-0460">Magnesium</keyword>
<dbReference type="GO" id="GO:0008499">
    <property type="term" value="F:N-acetyl-beta-D-glucosaminide beta-(1,3)-galactosyltransferase activity"/>
    <property type="evidence" value="ECO:0007669"/>
    <property type="project" value="TreeGrafter"/>
</dbReference>
<comment type="function">
    <text evidence="15">Transfers N-acetylgalactosamine onto globotriaosylceramide. Plays a critical role in preimplantation stage embryonic development.</text>
</comment>
<keyword evidence="13 17" id="KW-0472">Membrane</keyword>
<evidence type="ECO:0000256" key="9">
    <source>
        <dbReference type="ARBA" id="ARBA00022968"/>
    </source>
</evidence>
<keyword evidence="11 17" id="KW-0333">Golgi apparatus</keyword>
<dbReference type="GO" id="GO:0006629">
    <property type="term" value="P:lipid metabolic process"/>
    <property type="evidence" value="ECO:0007669"/>
    <property type="project" value="UniProtKB-KW"/>
</dbReference>
<evidence type="ECO:0000256" key="3">
    <source>
        <dbReference type="ARBA" id="ARBA00004922"/>
    </source>
</evidence>
<keyword evidence="7 17" id="KW-0812">Transmembrane</keyword>
<dbReference type="GO" id="GO:0000139">
    <property type="term" value="C:Golgi membrane"/>
    <property type="evidence" value="ECO:0007669"/>
    <property type="project" value="UniProtKB-SubCell"/>
</dbReference>
<evidence type="ECO:0000256" key="4">
    <source>
        <dbReference type="ARBA" id="ARBA00008661"/>
    </source>
</evidence>
<dbReference type="Proteomes" id="UP000551758">
    <property type="component" value="Unassembled WGS sequence"/>
</dbReference>
<gene>
    <name evidence="18" type="ORF">HPG69_010319</name>
</gene>
<keyword evidence="19" id="KW-1185">Reference proteome</keyword>
<comment type="similarity">
    <text evidence="4 17">Belongs to the glycosyltransferase 31 family.</text>
</comment>
<protein>
    <recommendedName>
        <fullName evidence="17">Hexosyltransferase</fullName>
        <ecNumber evidence="17">2.4.1.-</ecNumber>
    </recommendedName>
</protein>
<comment type="cofactor">
    <cofactor evidence="1">
        <name>Mg(2+)</name>
        <dbReference type="ChEBI" id="CHEBI:18420"/>
    </cofactor>
</comment>
<organism evidence="18 19">
    <name type="scientific">Diceros bicornis minor</name>
    <name type="common">South-central black rhinoceros</name>
    <dbReference type="NCBI Taxonomy" id="77932"/>
    <lineage>
        <taxon>Eukaryota</taxon>
        <taxon>Metazoa</taxon>
        <taxon>Chordata</taxon>
        <taxon>Craniata</taxon>
        <taxon>Vertebrata</taxon>
        <taxon>Euteleostomi</taxon>
        <taxon>Mammalia</taxon>
        <taxon>Eutheria</taxon>
        <taxon>Laurasiatheria</taxon>
        <taxon>Perissodactyla</taxon>
        <taxon>Rhinocerotidae</taxon>
        <taxon>Diceros</taxon>
    </lineage>
</organism>
<evidence type="ECO:0000256" key="10">
    <source>
        <dbReference type="ARBA" id="ARBA00022989"/>
    </source>
</evidence>
<evidence type="ECO:0000313" key="19">
    <source>
        <dbReference type="Proteomes" id="UP000551758"/>
    </source>
</evidence>
<feature type="transmembrane region" description="Helical" evidence="17">
    <location>
        <begin position="67"/>
        <end position="86"/>
    </location>
</feature>
<keyword evidence="9 17" id="KW-0735">Signal-anchor</keyword>
<dbReference type="PANTHER" id="PTHR11214">
    <property type="entry name" value="BETA-1,3-N-ACETYLGLUCOSAMINYLTRANSFERASE"/>
    <property type="match status" value="1"/>
</dbReference>
<comment type="subcellular location">
    <subcellularLocation>
        <location evidence="2 17">Golgi apparatus membrane</location>
        <topology evidence="2 17">Single-pass type II membrane protein</topology>
    </subcellularLocation>
</comment>
<comment type="pathway">
    <text evidence="3">Protein modification; protein glycosylation.</text>
</comment>